<dbReference type="InterPro" id="IPR028346">
    <property type="entry name" value="HAUS2"/>
</dbReference>
<proteinExistence type="predicted"/>
<dbReference type="PANTHER" id="PTHR16039:SF1">
    <property type="entry name" value="HAUS AUGMIN-LIKE COMPLEX SUBUNIT 2"/>
    <property type="match status" value="1"/>
</dbReference>
<dbReference type="Proteomes" id="UP000695022">
    <property type="component" value="Unplaced"/>
</dbReference>
<sequence length="221" mass="24023">MACQGNKLWSQRSFSDESATKVIAIAQDLGFPAPETRSGSPCKRTDDATHPTTELLTILEALSANRLRLRMLAADNEKRRVDRATSDLTRVDLQEQRVADVQELCCHLEAAIARSADVVERLRSPCVAPHVNVHRSEQRDVCRLLPLVADVIADLDGSGGGEHDVVGLQADAGDIVQAFDGLEPDVGAAYARMRSSLLSVLRLRDIIEQECKGQGAGDENL</sequence>
<dbReference type="Pfam" id="PF15003">
    <property type="entry name" value="HAUS2"/>
    <property type="match status" value="1"/>
</dbReference>
<protein>
    <submittedName>
        <fullName evidence="2">Uncharacterized protein LOC106818754</fullName>
    </submittedName>
</protein>
<dbReference type="GeneID" id="106818754"/>
<name>A0ABM1F388_PRICU</name>
<dbReference type="PANTHER" id="PTHR16039">
    <property type="entry name" value="HAUS AUGMIN-LIKE COMPLEX SUBUNIT 2"/>
    <property type="match status" value="1"/>
</dbReference>
<reference evidence="2" key="1">
    <citation type="submission" date="2025-08" db="UniProtKB">
        <authorList>
            <consortium name="RefSeq"/>
        </authorList>
    </citation>
    <scope>IDENTIFICATION</scope>
</reference>
<gene>
    <name evidence="2" type="primary">LOC106818754</name>
</gene>
<dbReference type="RefSeq" id="XP_014678909.1">
    <property type="nucleotide sequence ID" value="XM_014823423.1"/>
</dbReference>
<accession>A0ABM1F388</accession>
<organism evidence="1 2">
    <name type="scientific">Priapulus caudatus</name>
    <name type="common">Priapulid worm</name>
    <dbReference type="NCBI Taxonomy" id="37621"/>
    <lineage>
        <taxon>Eukaryota</taxon>
        <taxon>Metazoa</taxon>
        <taxon>Ecdysozoa</taxon>
        <taxon>Scalidophora</taxon>
        <taxon>Priapulida</taxon>
        <taxon>Priapulimorpha</taxon>
        <taxon>Priapulimorphida</taxon>
        <taxon>Priapulidae</taxon>
        <taxon>Priapulus</taxon>
    </lineage>
</organism>
<evidence type="ECO:0000313" key="2">
    <source>
        <dbReference type="RefSeq" id="XP_014678909.1"/>
    </source>
</evidence>
<keyword evidence="1" id="KW-1185">Reference proteome</keyword>
<evidence type="ECO:0000313" key="1">
    <source>
        <dbReference type="Proteomes" id="UP000695022"/>
    </source>
</evidence>